<evidence type="ECO:0000313" key="1">
    <source>
        <dbReference type="EMBL" id="ETO30742.1"/>
    </source>
</evidence>
<dbReference type="SUPFAM" id="SSF117281">
    <property type="entry name" value="Kelch motif"/>
    <property type="match status" value="1"/>
</dbReference>
<reference evidence="1 2" key="1">
    <citation type="journal article" date="2013" name="Curr. Biol.">
        <title>The Genome of the Foraminiferan Reticulomyxa filosa.</title>
        <authorList>
            <person name="Glockner G."/>
            <person name="Hulsmann N."/>
            <person name="Schleicher M."/>
            <person name="Noegel A.A."/>
            <person name="Eichinger L."/>
            <person name="Gallinger C."/>
            <person name="Pawlowski J."/>
            <person name="Sierra R."/>
            <person name="Euteneuer U."/>
            <person name="Pillet L."/>
            <person name="Moustafa A."/>
            <person name="Platzer M."/>
            <person name="Groth M."/>
            <person name="Szafranski K."/>
            <person name="Schliwa M."/>
        </authorList>
    </citation>
    <scope>NUCLEOTIDE SEQUENCE [LARGE SCALE GENOMIC DNA]</scope>
</reference>
<comment type="caution">
    <text evidence="1">The sequence shown here is derived from an EMBL/GenBank/DDBJ whole genome shotgun (WGS) entry which is preliminary data.</text>
</comment>
<name>X6NZL6_RETFI</name>
<dbReference type="Proteomes" id="UP000023152">
    <property type="component" value="Unassembled WGS sequence"/>
</dbReference>
<dbReference type="InterPro" id="IPR015915">
    <property type="entry name" value="Kelch-typ_b-propeller"/>
</dbReference>
<sequence length="430" mass="49798">MDISNIKSQGPLNTNTPSPFLTLPSLPIPLSDNQCMTYKHEILIFGGWKKNDCYSYHTLQNKYKRICTYPNNVVLQGHSVVKIASSSNDITLLSFGGQDVNERKHTLVMKYQSVWDENDEIGNKANLNQWLPFTNSSNEPIEIGRDGDDYCGVRAVVGGSNDHLLFISYRPKNIDVFDLNTCQYIQHVILPTDNNYVCYHCFVLRPAYGMATVQTNKKKTGMMLFCEKTGFAIEYDEDNNTFEFNKTRVWSTIREFNCYAYVHIDDALLFFGGLDYRSNGSSKVIHKYLMNENRWTKFEQILPIPLKKGVAVLSGDNTYVHILGGKDGKFDTISTHLKTEVKEWMKEETEMEKKWITEEKQKIITEQNERDILEIGYVKKDADVVTEKSHLKEFKRCEEIEITINRWLRLLSIKVGWIDDFTIITSRFIM</sequence>
<dbReference type="OrthoDB" id="432528at2759"/>
<gene>
    <name evidence="1" type="ORF">RFI_06379</name>
</gene>
<evidence type="ECO:0008006" key="3">
    <source>
        <dbReference type="Google" id="ProtNLM"/>
    </source>
</evidence>
<proteinExistence type="predicted"/>
<protein>
    <recommendedName>
        <fullName evidence="3">Kelch motif family protein</fullName>
    </recommendedName>
</protein>
<dbReference type="AlphaFoldDB" id="X6NZL6"/>
<keyword evidence="2" id="KW-1185">Reference proteome</keyword>
<dbReference type="EMBL" id="ASPP01005337">
    <property type="protein sequence ID" value="ETO30742.1"/>
    <property type="molecule type" value="Genomic_DNA"/>
</dbReference>
<feature type="non-terminal residue" evidence="1">
    <location>
        <position position="430"/>
    </location>
</feature>
<dbReference type="Gene3D" id="2.120.10.80">
    <property type="entry name" value="Kelch-type beta propeller"/>
    <property type="match status" value="2"/>
</dbReference>
<organism evidence="1 2">
    <name type="scientific">Reticulomyxa filosa</name>
    <dbReference type="NCBI Taxonomy" id="46433"/>
    <lineage>
        <taxon>Eukaryota</taxon>
        <taxon>Sar</taxon>
        <taxon>Rhizaria</taxon>
        <taxon>Retaria</taxon>
        <taxon>Foraminifera</taxon>
        <taxon>Monothalamids</taxon>
        <taxon>Reticulomyxidae</taxon>
        <taxon>Reticulomyxa</taxon>
    </lineage>
</organism>
<accession>X6NZL6</accession>
<evidence type="ECO:0000313" key="2">
    <source>
        <dbReference type="Proteomes" id="UP000023152"/>
    </source>
</evidence>